<dbReference type="SUPFAM" id="SSF69065">
    <property type="entry name" value="RNase III domain-like"/>
    <property type="match status" value="1"/>
</dbReference>
<evidence type="ECO:0000313" key="4">
    <source>
        <dbReference type="EMBL" id="CAZ84929.1"/>
    </source>
</evidence>
<feature type="compositionally biased region" description="Low complexity" evidence="2">
    <location>
        <begin position="218"/>
        <end position="229"/>
    </location>
</feature>
<dbReference type="InParanoid" id="D5GK86"/>
<evidence type="ECO:0000256" key="2">
    <source>
        <dbReference type="SAM" id="MobiDB-lite"/>
    </source>
</evidence>
<sequence>MIPFVIKNFSYDVWSLDWINIQWVGLGPFFLVLIGLSYDLLPPYQQPPHSKLLEASPQNASIKMVRSRKRRHDDTDAITVSSPSRKESKRSKGCPDYLTWGIPKTKGLPQDEKRRQEQRHEADESGRAQSSIFSSDVCSARKPPALDISQKFDAFGSAFAELILAAPNVNMEKCLGDEKANFFTAVRMMFETGDLPWLDEYMKKAKEARGNSEKSKKTPPANGNNPTGPLKNAVPKASDSSPSTYTPPSTTDPALLSPSFSSWPPPLPEIHSDELRQQAFTHKSFIKGEDAGLPGIEQQHYERLEFLGDSYLQSITSRILYNRFSKLREGPLSDMRQQLVANRPLSTYATIYRFHDKVRESKGQNTAAPVALVHNSRGTYKDMGVNKTLADCFEAYIAAIVLDSPNGVDIAQRWLTELFEPKLKEMETQHASVGPVDKMAKQTLNTIVGGNRATVEYVWTDGEGGNKGGYWITVYLTGWGFNKREIGSGWGNNKGYYISLPSFFLPIIHTRVESIHLANVLRKQ</sequence>
<dbReference type="Pfam" id="PF00636">
    <property type="entry name" value="Ribonuclease_3"/>
    <property type="match status" value="1"/>
</dbReference>
<dbReference type="PROSITE" id="PS50142">
    <property type="entry name" value="RNASE_3_2"/>
    <property type="match status" value="1"/>
</dbReference>
<dbReference type="AlphaFoldDB" id="D5GK86"/>
<name>D5GK86_TUBMM</name>
<dbReference type="GeneID" id="9184858"/>
<dbReference type="PANTHER" id="PTHR11207">
    <property type="entry name" value="RIBONUCLEASE III"/>
    <property type="match status" value="1"/>
</dbReference>
<dbReference type="PANTHER" id="PTHR11207:SF0">
    <property type="entry name" value="RIBONUCLEASE 3"/>
    <property type="match status" value="1"/>
</dbReference>
<gene>
    <name evidence="4" type="ORF">GSTUM_00009424001</name>
</gene>
<reference evidence="4 5" key="1">
    <citation type="journal article" date="2010" name="Nature">
        <title>Perigord black truffle genome uncovers evolutionary origins and mechanisms of symbiosis.</title>
        <authorList>
            <person name="Martin F."/>
            <person name="Kohler A."/>
            <person name="Murat C."/>
            <person name="Balestrini R."/>
            <person name="Coutinho P.M."/>
            <person name="Jaillon O."/>
            <person name="Montanini B."/>
            <person name="Morin E."/>
            <person name="Noel B."/>
            <person name="Percudani R."/>
            <person name="Porcel B."/>
            <person name="Rubini A."/>
            <person name="Amicucci A."/>
            <person name="Amselem J."/>
            <person name="Anthouard V."/>
            <person name="Arcioni S."/>
            <person name="Artiguenave F."/>
            <person name="Aury J.M."/>
            <person name="Ballario P."/>
            <person name="Bolchi A."/>
            <person name="Brenna A."/>
            <person name="Brun A."/>
            <person name="Buee M."/>
            <person name="Cantarel B."/>
            <person name="Chevalier G."/>
            <person name="Couloux A."/>
            <person name="Da Silva C."/>
            <person name="Denoeud F."/>
            <person name="Duplessis S."/>
            <person name="Ghignone S."/>
            <person name="Hilselberger B."/>
            <person name="Iotti M."/>
            <person name="Marcais B."/>
            <person name="Mello A."/>
            <person name="Miranda M."/>
            <person name="Pacioni G."/>
            <person name="Quesneville H."/>
            <person name="Riccioni C."/>
            <person name="Ruotolo R."/>
            <person name="Splivallo R."/>
            <person name="Stocchi V."/>
            <person name="Tisserant E."/>
            <person name="Viscomi A.R."/>
            <person name="Zambonelli A."/>
            <person name="Zampieri E."/>
            <person name="Henrissat B."/>
            <person name="Lebrun M.H."/>
            <person name="Paolocci F."/>
            <person name="Bonfante P."/>
            <person name="Ottonello S."/>
            <person name="Wincker P."/>
        </authorList>
    </citation>
    <scope>NUCLEOTIDE SEQUENCE [LARGE SCALE GENOMIC DNA]</scope>
    <source>
        <strain evidence="4 5">Mel28</strain>
    </source>
</reference>
<dbReference type="eggNOG" id="KOG1817">
    <property type="taxonomic scope" value="Eukaryota"/>
</dbReference>
<dbReference type="CDD" id="cd00593">
    <property type="entry name" value="RIBOc"/>
    <property type="match status" value="1"/>
</dbReference>
<evidence type="ECO:0000313" key="5">
    <source>
        <dbReference type="Proteomes" id="UP000006911"/>
    </source>
</evidence>
<proteinExistence type="predicted"/>
<dbReference type="Gene3D" id="3.30.160.20">
    <property type="match status" value="1"/>
</dbReference>
<dbReference type="KEGG" id="tml:GSTUM_00009424001"/>
<dbReference type="GO" id="GO:0005654">
    <property type="term" value="C:nucleoplasm"/>
    <property type="evidence" value="ECO:0007669"/>
    <property type="project" value="TreeGrafter"/>
</dbReference>
<dbReference type="GO" id="GO:0034475">
    <property type="term" value="P:U4 snRNA 3'-end processing"/>
    <property type="evidence" value="ECO:0007669"/>
    <property type="project" value="TreeGrafter"/>
</dbReference>
<dbReference type="PROSITE" id="PS00517">
    <property type="entry name" value="RNASE_3_1"/>
    <property type="match status" value="1"/>
</dbReference>
<feature type="compositionally biased region" description="Basic and acidic residues" evidence="2">
    <location>
        <begin position="109"/>
        <end position="126"/>
    </location>
</feature>
<dbReference type="HOGENOM" id="CLU_519905_0_0_1"/>
<dbReference type="Proteomes" id="UP000006911">
    <property type="component" value="Unassembled WGS sequence"/>
</dbReference>
<feature type="compositionally biased region" description="Basic and acidic residues" evidence="2">
    <location>
        <begin position="206"/>
        <end position="216"/>
    </location>
</feature>
<feature type="region of interest" description="Disordered" evidence="2">
    <location>
        <begin position="49"/>
        <end position="136"/>
    </location>
</feature>
<dbReference type="Gene3D" id="1.10.1520.10">
    <property type="entry name" value="Ribonuclease III domain"/>
    <property type="match status" value="1"/>
</dbReference>
<evidence type="ECO:0000256" key="1">
    <source>
        <dbReference type="ARBA" id="ARBA00022884"/>
    </source>
</evidence>
<dbReference type="RefSeq" id="XP_002840738.1">
    <property type="nucleotide sequence ID" value="XM_002840692.1"/>
</dbReference>
<dbReference type="GO" id="GO:0004525">
    <property type="term" value="F:ribonuclease III activity"/>
    <property type="evidence" value="ECO:0007669"/>
    <property type="project" value="InterPro"/>
</dbReference>
<evidence type="ECO:0000259" key="3">
    <source>
        <dbReference type="PROSITE" id="PS50142"/>
    </source>
</evidence>
<organism evidence="4 5">
    <name type="scientific">Tuber melanosporum (strain Mel28)</name>
    <name type="common">Perigord black truffle</name>
    <dbReference type="NCBI Taxonomy" id="656061"/>
    <lineage>
        <taxon>Eukaryota</taxon>
        <taxon>Fungi</taxon>
        <taxon>Dikarya</taxon>
        <taxon>Ascomycota</taxon>
        <taxon>Pezizomycotina</taxon>
        <taxon>Pezizomycetes</taxon>
        <taxon>Pezizales</taxon>
        <taxon>Tuberaceae</taxon>
        <taxon>Tuber</taxon>
    </lineage>
</organism>
<dbReference type="GO" id="GO:0006364">
    <property type="term" value="P:rRNA processing"/>
    <property type="evidence" value="ECO:0007669"/>
    <property type="project" value="TreeGrafter"/>
</dbReference>
<protein>
    <submittedName>
        <fullName evidence="4">(Perigord truffle) hypothetical protein</fullName>
    </submittedName>
</protein>
<dbReference type="InterPro" id="IPR036389">
    <property type="entry name" value="RNase_III_sf"/>
</dbReference>
<accession>D5GK86</accession>
<dbReference type="InterPro" id="IPR000999">
    <property type="entry name" value="RNase_III_dom"/>
</dbReference>
<keyword evidence="1" id="KW-0694">RNA-binding</keyword>
<dbReference type="GO" id="GO:0003723">
    <property type="term" value="F:RNA binding"/>
    <property type="evidence" value="ECO:0007669"/>
    <property type="project" value="UniProtKB-KW"/>
</dbReference>
<dbReference type="EMBL" id="FN430337">
    <property type="protein sequence ID" value="CAZ84929.1"/>
    <property type="molecule type" value="Genomic_DNA"/>
</dbReference>
<dbReference type="GO" id="GO:0006369">
    <property type="term" value="P:termination of RNA polymerase II transcription"/>
    <property type="evidence" value="ECO:0007669"/>
    <property type="project" value="TreeGrafter"/>
</dbReference>
<dbReference type="STRING" id="656061.D5GK86"/>
<feature type="region of interest" description="Disordered" evidence="2">
    <location>
        <begin position="206"/>
        <end position="268"/>
    </location>
</feature>
<feature type="compositionally biased region" description="Low complexity" evidence="2">
    <location>
        <begin position="238"/>
        <end position="262"/>
    </location>
</feature>
<feature type="domain" description="RNase III" evidence="3">
    <location>
        <begin position="274"/>
        <end position="405"/>
    </location>
</feature>
<feature type="compositionally biased region" description="Polar residues" evidence="2">
    <location>
        <begin position="127"/>
        <end position="136"/>
    </location>
</feature>
<dbReference type="SMART" id="SM00535">
    <property type="entry name" value="RIBOc"/>
    <property type="match status" value="1"/>
</dbReference>
<keyword evidence="5" id="KW-1185">Reference proteome</keyword>